<dbReference type="InterPro" id="IPR009582">
    <property type="entry name" value="Spc2/SPCS2"/>
</dbReference>
<evidence type="ECO:0000256" key="8">
    <source>
        <dbReference type="ARBA" id="ARBA00045608"/>
    </source>
</evidence>
<evidence type="ECO:0000256" key="9">
    <source>
        <dbReference type="RuleBase" id="RU368033"/>
    </source>
</evidence>
<comment type="similarity">
    <text evidence="2 9">Belongs to the SPCS2 family.</text>
</comment>
<evidence type="ECO:0000256" key="5">
    <source>
        <dbReference type="ARBA" id="ARBA00022824"/>
    </source>
</evidence>
<name>A0AA39G5C7_MICHY</name>
<evidence type="ECO:0000313" key="10">
    <source>
        <dbReference type="EMBL" id="KAK0181822.1"/>
    </source>
</evidence>
<keyword evidence="11" id="KW-1185">Reference proteome</keyword>
<dbReference type="Pfam" id="PF06703">
    <property type="entry name" value="SPC25"/>
    <property type="match status" value="1"/>
</dbReference>
<comment type="function">
    <text evidence="8 9">Component of the signal peptidase complex (SPC) which catalyzes the cleavage of N-terminal signal sequences from nascent proteins as they are translocated into the lumen of the endoplasmic reticulum. Enhances the enzymatic activity of SPC and facilitates the interactions between different components of the translocation site.</text>
</comment>
<keyword evidence="7 9" id="KW-0472">Membrane</keyword>
<feature type="transmembrane region" description="Helical" evidence="9">
    <location>
        <begin position="51"/>
        <end position="74"/>
    </location>
</feature>
<dbReference type="PANTHER" id="PTHR13085:SF0">
    <property type="entry name" value="SIGNAL PEPTIDASE COMPLEX SUBUNIT 2"/>
    <property type="match status" value="1"/>
</dbReference>
<proteinExistence type="inferred from homology"/>
<dbReference type="GO" id="GO:0008233">
    <property type="term" value="F:peptidase activity"/>
    <property type="evidence" value="ECO:0007669"/>
    <property type="project" value="UniProtKB-UniRule"/>
</dbReference>
<evidence type="ECO:0000313" key="11">
    <source>
        <dbReference type="Proteomes" id="UP001168972"/>
    </source>
</evidence>
<dbReference type="AlphaFoldDB" id="A0AA39G5C7"/>
<dbReference type="PANTHER" id="PTHR13085">
    <property type="entry name" value="MICROSOMAL SIGNAL PEPTIDASE 25 KDA SUBUNIT"/>
    <property type="match status" value="1"/>
</dbReference>
<evidence type="ECO:0000256" key="1">
    <source>
        <dbReference type="ARBA" id="ARBA00004477"/>
    </source>
</evidence>
<reference evidence="10" key="2">
    <citation type="submission" date="2023-03" db="EMBL/GenBank/DDBJ databases">
        <authorList>
            <person name="Inwood S.N."/>
            <person name="Skelly J.G."/>
            <person name="Guhlin J."/>
            <person name="Harrop T.W.R."/>
            <person name="Goldson S.G."/>
            <person name="Dearden P.K."/>
        </authorList>
    </citation>
    <scope>NUCLEOTIDE SEQUENCE</scope>
    <source>
        <strain evidence="10">Lincoln</strain>
        <tissue evidence="10">Whole body</tissue>
    </source>
</reference>
<gene>
    <name evidence="10" type="ORF">PV327_000015</name>
</gene>
<keyword evidence="4 9" id="KW-0812">Transmembrane</keyword>
<evidence type="ECO:0000256" key="7">
    <source>
        <dbReference type="ARBA" id="ARBA00023136"/>
    </source>
</evidence>
<evidence type="ECO:0000256" key="3">
    <source>
        <dbReference type="ARBA" id="ARBA00017057"/>
    </source>
</evidence>
<organism evidence="10 11">
    <name type="scientific">Microctonus hyperodae</name>
    <name type="common">Parasitoid wasp</name>
    <dbReference type="NCBI Taxonomy" id="165561"/>
    <lineage>
        <taxon>Eukaryota</taxon>
        <taxon>Metazoa</taxon>
        <taxon>Ecdysozoa</taxon>
        <taxon>Arthropoda</taxon>
        <taxon>Hexapoda</taxon>
        <taxon>Insecta</taxon>
        <taxon>Pterygota</taxon>
        <taxon>Neoptera</taxon>
        <taxon>Endopterygota</taxon>
        <taxon>Hymenoptera</taxon>
        <taxon>Apocrita</taxon>
        <taxon>Ichneumonoidea</taxon>
        <taxon>Braconidae</taxon>
        <taxon>Euphorinae</taxon>
        <taxon>Microctonus</taxon>
    </lineage>
</organism>
<dbReference type="Proteomes" id="UP001168972">
    <property type="component" value="Unassembled WGS sequence"/>
</dbReference>
<dbReference type="EMBL" id="JAQQBR010000001">
    <property type="protein sequence ID" value="KAK0181822.1"/>
    <property type="molecule type" value="Genomic_DNA"/>
</dbReference>
<protein>
    <recommendedName>
        <fullName evidence="3 9">Signal peptidase complex subunit 2</fullName>
    </recommendedName>
</protein>
<feature type="transmembrane region" description="Helical" evidence="9">
    <location>
        <begin position="86"/>
        <end position="104"/>
    </location>
</feature>
<keyword evidence="5 9" id="KW-0256">Endoplasmic reticulum</keyword>
<comment type="subcellular location">
    <subcellularLocation>
        <location evidence="1 9">Endoplasmic reticulum membrane</location>
        <topology evidence="1 9">Multi-pass membrane protein</topology>
    </subcellularLocation>
</comment>
<evidence type="ECO:0000256" key="4">
    <source>
        <dbReference type="ARBA" id="ARBA00022692"/>
    </source>
</evidence>
<dbReference type="GO" id="GO:0045047">
    <property type="term" value="P:protein targeting to ER"/>
    <property type="evidence" value="ECO:0007669"/>
    <property type="project" value="TreeGrafter"/>
</dbReference>
<accession>A0AA39G5C7</accession>
<dbReference type="GO" id="GO:0005787">
    <property type="term" value="C:signal peptidase complex"/>
    <property type="evidence" value="ECO:0007669"/>
    <property type="project" value="UniProtKB-UniRule"/>
</dbReference>
<evidence type="ECO:0000256" key="2">
    <source>
        <dbReference type="ARBA" id="ARBA00007324"/>
    </source>
</evidence>
<comment type="caution">
    <text evidence="10">The sequence shown here is derived from an EMBL/GenBank/DDBJ whole genome shotgun (WGS) entry which is preliminary data.</text>
</comment>
<sequence length="199" mass="22506">MVEMKDQKEKREQKDKGMVKINKWDGAAVKNALDDAVKEILTKKYNYVENYALLDMRLAICGIAVGISSIALLWDFLYPFPASRHVLVICVTIYFVLMALLNLYTTYKEKGIFVVAIQRDPAGFDPDLVWEASSYLQKYDDKYYLILSVKNETTGAINETSVLKSVANFVDVNGVVIPELLEITVAGLHDSLTNLRKDK</sequence>
<dbReference type="GO" id="GO:0006465">
    <property type="term" value="P:signal peptide processing"/>
    <property type="evidence" value="ECO:0007669"/>
    <property type="project" value="UniProtKB-UniRule"/>
</dbReference>
<keyword evidence="6 9" id="KW-1133">Transmembrane helix</keyword>
<evidence type="ECO:0000256" key="6">
    <source>
        <dbReference type="ARBA" id="ARBA00022989"/>
    </source>
</evidence>
<reference evidence="10" key="1">
    <citation type="journal article" date="2023" name="bioRxiv">
        <title>Scaffold-level genome assemblies of two parasitoid biocontrol wasps reveal the parthenogenesis mechanism and an associated novel virus.</title>
        <authorList>
            <person name="Inwood S."/>
            <person name="Skelly J."/>
            <person name="Guhlin J."/>
            <person name="Harrop T."/>
            <person name="Goldson S."/>
            <person name="Dearden P."/>
        </authorList>
    </citation>
    <scope>NUCLEOTIDE SEQUENCE</scope>
    <source>
        <strain evidence="10">Lincoln</strain>
        <tissue evidence="10">Whole body</tissue>
    </source>
</reference>